<name>A0A7J6W974_THATH</name>
<feature type="compositionally biased region" description="Basic residues" evidence="1">
    <location>
        <begin position="129"/>
        <end position="153"/>
    </location>
</feature>
<reference evidence="2 3" key="1">
    <citation type="submission" date="2020-06" db="EMBL/GenBank/DDBJ databases">
        <title>Transcriptomic and genomic resources for Thalictrum thalictroides and T. hernandezii: Facilitating candidate gene discovery in an emerging model plant lineage.</title>
        <authorList>
            <person name="Arias T."/>
            <person name="Riano-Pachon D.M."/>
            <person name="Di Stilio V.S."/>
        </authorList>
    </citation>
    <scope>NUCLEOTIDE SEQUENCE [LARGE SCALE GENOMIC DNA]</scope>
    <source>
        <strain evidence="3">cv. WT478/WT964</strain>
        <tissue evidence="2">Leaves</tissue>
    </source>
</reference>
<organism evidence="2 3">
    <name type="scientific">Thalictrum thalictroides</name>
    <name type="common">Rue-anemone</name>
    <name type="synonym">Anemone thalictroides</name>
    <dbReference type="NCBI Taxonomy" id="46969"/>
    <lineage>
        <taxon>Eukaryota</taxon>
        <taxon>Viridiplantae</taxon>
        <taxon>Streptophyta</taxon>
        <taxon>Embryophyta</taxon>
        <taxon>Tracheophyta</taxon>
        <taxon>Spermatophyta</taxon>
        <taxon>Magnoliopsida</taxon>
        <taxon>Ranunculales</taxon>
        <taxon>Ranunculaceae</taxon>
        <taxon>Thalictroideae</taxon>
        <taxon>Thalictrum</taxon>
    </lineage>
</organism>
<gene>
    <name evidence="2" type="ORF">FRX31_016438</name>
</gene>
<keyword evidence="3" id="KW-1185">Reference proteome</keyword>
<feature type="compositionally biased region" description="Basic residues" evidence="1">
    <location>
        <begin position="163"/>
        <end position="173"/>
    </location>
</feature>
<sequence>MDSDRIFRVLYDGTWEEGPPHMFSFRKFVRSKWVDVGLSDFPTFKYIGFKSVESSIVWNGDKASIIDLGEFARNGLPLDTVGQNIKLYWLWENKDIVPLAVDASTFNLVPNITTYSVEKPIDIIEIPTPRRKKTHKKNIPNKKKVKTPKKTRHDSHGGDQAKSNKKQKSKLSVKRKIYVEKEVRGESNIIEESKIAESNIEDDVDVNNKDHILLNFDDYEYFARTENGENTLS</sequence>
<accession>A0A7J6W974</accession>
<dbReference type="EMBL" id="JABWDY010019373">
    <property type="protein sequence ID" value="KAF5193974.1"/>
    <property type="molecule type" value="Genomic_DNA"/>
</dbReference>
<proteinExistence type="predicted"/>
<evidence type="ECO:0000313" key="3">
    <source>
        <dbReference type="Proteomes" id="UP000554482"/>
    </source>
</evidence>
<dbReference type="Proteomes" id="UP000554482">
    <property type="component" value="Unassembled WGS sequence"/>
</dbReference>
<evidence type="ECO:0000313" key="2">
    <source>
        <dbReference type="EMBL" id="KAF5193974.1"/>
    </source>
</evidence>
<feature type="region of interest" description="Disordered" evidence="1">
    <location>
        <begin position="127"/>
        <end position="173"/>
    </location>
</feature>
<comment type="caution">
    <text evidence="2">The sequence shown here is derived from an EMBL/GenBank/DDBJ whole genome shotgun (WGS) entry which is preliminary data.</text>
</comment>
<evidence type="ECO:0000256" key="1">
    <source>
        <dbReference type="SAM" id="MobiDB-lite"/>
    </source>
</evidence>
<protein>
    <submittedName>
        <fullName evidence="2">Uncharacterized protein</fullName>
    </submittedName>
</protein>
<dbReference type="AlphaFoldDB" id="A0A7J6W974"/>